<accession>A5BLA5</accession>
<reference evidence="2" key="1">
    <citation type="journal article" date="2007" name="PLoS ONE">
        <title>The first genome sequence of an elite grapevine cultivar (Pinot noir Vitis vinifera L.): coping with a highly heterozygous genome.</title>
        <authorList>
            <person name="Velasco R."/>
            <person name="Zharkikh A."/>
            <person name="Troggio M."/>
            <person name="Cartwright D.A."/>
            <person name="Cestaro A."/>
            <person name="Pruss D."/>
            <person name="Pindo M."/>
            <person name="FitzGerald L.M."/>
            <person name="Vezzulli S."/>
            <person name="Reid J."/>
            <person name="Malacarne G."/>
            <person name="Iliev D."/>
            <person name="Coppola G."/>
            <person name="Wardell B."/>
            <person name="Micheletti D."/>
            <person name="Macalma T."/>
            <person name="Facci M."/>
            <person name="Mitchell J.T."/>
            <person name="Perazzolli M."/>
            <person name="Eldredge G."/>
            <person name="Gatto P."/>
            <person name="Oyzerski R."/>
            <person name="Moretto M."/>
            <person name="Gutin N."/>
            <person name="Stefanini M."/>
            <person name="Chen Y."/>
            <person name="Segala C."/>
            <person name="Davenport C."/>
            <person name="Dematte L."/>
            <person name="Mraz A."/>
            <person name="Battilana J."/>
            <person name="Stormo K."/>
            <person name="Costa F."/>
            <person name="Tao Q."/>
            <person name="Si-Ammour A."/>
            <person name="Harkins T."/>
            <person name="Lackey A."/>
            <person name="Perbost C."/>
            <person name="Taillon B."/>
            <person name="Stella A."/>
            <person name="Solovyev V."/>
            <person name="Fawcett J.A."/>
            <person name="Sterck L."/>
            <person name="Vandepoele K."/>
            <person name="Grando S.M."/>
            <person name="Toppo S."/>
            <person name="Moser C."/>
            <person name="Lanchbury J."/>
            <person name="Bogden R."/>
            <person name="Skolnick M."/>
            <person name="Sgaramella V."/>
            <person name="Bhatnagar S.K."/>
            <person name="Fontana P."/>
            <person name="Gutin A."/>
            <person name="Van de Peer Y."/>
            <person name="Salamini F."/>
            <person name="Viola R."/>
        </authorList>
    </citation>
    <scope>NUCLEOTIDE SEQUENCE</scope>
</reference>
<evidence type="ECO:0000313" key="2">
    <source>
        <dbReference type="EMBL" id="CAN77031.1"/>
    </source>
</evidence>
<organism evidence="2">
    <name type="scientific">Vitis vinifera</name>
    <name type="common">Grape</name>
    <dbReference type="NCBI Taxonomy" id="29760"/>
    <lineage>
        <taxon>Eukaryota</taxon>
        <taxon>Viridiplantae</taxon>
        <taxon>Streptophyta</taxon>
        <taxon>Embryophyta</taxon>
        <taxon>Tracheophyta</taxon>
        <taxon>Spermatophyta</taxon>
        <taxon>Magnoliopsida</taxon>
        <taxon>eudicotyledons</taxon>
        <taxon>Gunneridae</taxon>
        <taxon>Pentapetalae</taxon>
        <taxon>rosids</taxon>
        <taxon>Vitales</taxon>
        <taxon>Vitaceae</taxon>
        <taxon>Viteae</taxon>
        <taxon>Vitis</taxon>
    </lineage>
</organism>
<sequence>MYIRTKISTSIHGSIEQHENVRKLLKAIDEQFVTSDKALANTLIIKFTSLKLIDIKDVREHIMEMRDMVAQPKNLKVEMSESFLVHFILNTFPPQYGPFKISYNTHKDKWSINKLMTMCVQEEGRLMMEQGESVMLKDSLCIILTLVAHFDLELQQMGVKTAFLNGKLEEEVYMKQPEGFPFSDGEQLVCKLKKFIYGLKQASRQWHLKFHNIISSFGFVENVMDQCIYLKVSESKVCFLVLYVDDILLATNDKGLLHEVKQFLSKIFDMKDMGEASYVISIKIHRDKF</sequence>
<feature type="domain" description="Reverse transcriptase Ty1/copia-type" evidence="1">
    <location>
        <begin position="133"/>
        <end position="287"/>
    </location>
</feature>
<name>A5BLA5_VITVI</name>
<dbReference type="SUPFAM" id="SSF56672">
    <property type="entry name" value="DNA/RNA polymerases"/>
    <property type="match status" value="1"/>
</dbReference>
<dbReference type="Pfam" id="PF07727">
    <property type="entry name" value="RVT_2"/>
    <property type="match status" value="1"/>
</dbReference>
<dbReference type="AlphaFoldDB" id="A5BLA5"/>
<protein>
    <recommendedName>
        <fullName evidence="1">Reverse transcriptase Ty1/copia-type domain-containing protein</fullName>
    </recommendedName>
</protein>
<dbReference type="InterPro" id="IPR043502">
    <property type="entry name" value="DNA/RNA_pol_sf"/>
</dbReference>
<dbReference type="PANTHER" id="PTHR35317">
    <property type="entry name" value="OS04G0629600 PROTEIN"/>
    <property type="match status" value="1"/>
</dbReference>
<evidence type="ECO:0000259" key="1">
    <source>
        <dbReference type="Pfam" id="PF07727"/>
    </source>
</evidence>
<dbReference type="Pfam" id="PF14223">
    <property type="entry name" value="Retrotran_gag_2"/>
    <property type="match status" value="1"/>
</dbReference>
<dbReference type="EMBL" id="AM463419">
    <property type="protein sequence ID" value="CAN77031.1"/>
    <property type="molecule type" value="Genomic_DNA"/>
</dbReference>
<gene>
    <name evidence="2" type="ORF">VITISV_015342</name>
</gene>
<proteinExistence type="predicted"/>
<dbReference type="PANTHER" id="PTHR35317:SF23">
    <property type="entry name" value="OS04G0629600 PROTEIN"/>
    <property type="match status" value="1"/>
</dbReference>
<dbReference type="InterPro" id="IPR013103">
    <property type="entry name" value="RVT_2"/>
</dbReference>